<accession>A0A4Y2E3A5</accession>
<organism evidence="1 2">
    <name type="scientific">Araneus ventricosus</name>
    <name type="common">Orbweaver spider</name>
    <name type="synonym">Epeira ventricosa</name>
    <dbReference type="NCBI Taxonomy" id="182803"/>
    <lineage>
        <taxon>Eukaryota</taxon>
        <taxon>Metazoa</taxon>
        <taxon>Ecdysozoa</taxon>
        <taxon>Arthropoda</taxon>
        <taxon>Chelicerata</taxon>
        <taxon>Arachnida</taxon>
        <taxon>Araneae</taxon>
        <taxon>Araneomorphae</taxon>
        <taxon>Entelegynae</taxon>
        <taxon>Araneoidea</taxon>
        <taxon>Araneidae</taxon>
        <taxon>Araneus</taxon>
    </lineage>
</organism>
<dbReference type="EMBL" id="BGPR01000478">
    <property type="protein sequence ID" value="GBM22325.1"/>
    <property type="molecule type" value="Genomic_DNA"/>
</dbReference>
<proteinExistence type="predicted"/>
<keyword evidence="2" id="KW-1185">Reference proteome</keyword>
<gene>
    <name evidence="1" type="ORF">AVEN_121142_1</name>
</gene>
<dbReference type="Proteomes" id="UP000499080">
    <property type="component" value="Unassembled WGS sequence"/>
</dbReference>
<evidence type="ECO:0000313" key="1">
    <source>
        <dbReference type="EMBL" id="GBM22325.1"/>
    </source>
</evidence>
<protein>
    <submittedName>
        <fullName evidence="1">Uncharacterized protein</fullName>
    </submittedName>
</protein>
<evidence type="ECO:0000313" key="2">
    <source>
        <dbReference type="Proteomes" id="UP000499080"/>
    </source>
</evidence>
<comment type="caution">
    <text evidence="1">The sequence shown here is derived from an EMBL/GenBank/DDBJ whole genome shotgun (WGS) entry which is preliminary data.</text>
</comment>
<sequence>MHLGRGGLVVRRRPRIRRVPCSKPECTEDPSCIGTLHATSFIGDQTSSRCLDAEVWKGGFQFRLSFSSFEHGSKLRGPSRSSLYVASKPDVSITKLN</sequence>
<dbReference type="AlphaFoldDB" id="A0A4Y2E3A5"/>
<name>A0A4Y2E3A5_ARAVE</name>
<reference evidence="1 2" key="1">
    <citation type="journal article" date="2019" name="Sci. Rep.">
        <title>Orb-weaving spider Araneus ventricosus genome elucidates the spidroin gene catalogue.</title>
        <authorList>
            <person name="Kono N."/>
            <person name="Nakamura H."/>
            <person name="Ohtoshi R."/>
            <person name="Moran D.A.P."/>
            <person name="Shinohara A."/>
            <person name="Yoshida Y."/>
            <person name="Fujiwara M."/>
            <person name="Mori M."/>
            <person name="Tomita M."/>
            <person name="Arakawa K."/>
        </authorList>
    </citation>
    <scope>NUCLEOTIDE SEQUENCE [LARGE SCALE GENOMIC DNA]</scope>
</reference>